<dbReference type="AlphaFoldDB" id="A0A8J5XX32"/>
<feature type="transmembrane region" description="Helical" evidence="9">
    <location>
        <begin position="282"/>
        <end position="304"/>
    </location>
</feature>
<feature type="transmembrane region" description="Helical" evidence="9">
    <location>
        <begin position="351"/>
        <end position="370"/>
    </location>
</feature>
<comment type="similarity">
    <text evidence="3">Belongs to the riboflavin transporter family.</text>
</comment>
<feature type="transmembrane region" description="Helical" evidence="9">
    <location>
        <begin position="376"/>
        <end position="395"/>
    </location>
</feature>
<dbReference type="GO" id="GO:0005886">
    <property type="term" value="C:plasma membrane"/>
    <property type="evidence" value="ECO:0007669"/>
    <property type="project" value="UniProtKB-SubCell"/>
</dbReference>
<keyword evidence="7 9" id="KW-1133">Transmembrane helix</keyword>
<sequence>MAAGPPADYSALIMDERPVTAAQAPASTAAPAHIAWHEHAIFALLGVGPGWLLCDALFLQIPWAQATQPEGLALSSWMLSAFNAANVVVVLLLIAHRLWPRNPRELDEILLVALILATVGGLALAALLWQVATERHSVALLAFAFVGGAIGALRLSVMMPWMLAYDERLISSAVLGGAIADGASAMVALVQQPGGVRRFSPSAFFLVSTMFALPSLGAFVAIKRWYGHLLQQPAARSTAPPTGTAATVGVELEQVAVKSASDKVGARAAAPKRAARPWLWRAVRLWLVFAFMQSLVWGITPALLPFAARNAARGSGAALASEDVLSYAIDVSYLGLVAGSYASLVWSSYRLAPQVVLLVACAAVTVVMAYAGQPLLSARAGSTLLVGSTALMRFMDGYATAMIFRSVSADTRYGDAQQAVQRAISLAERVSTTIGAFVAFWLVGALMRADAAVASD</sequence>
<evidence type="ECO:0000256" key="3">
    <source>
        <dbReference type="ARBA" id="ARBA00006366"/>
    </source>
</evidence>
<feature type="transmembrane region" description="Helical" evidence="9">
    <location>
        <begin position="324"/>
        <end position="344"/>
    </location>
</feature>
<dbReference type="Pfam" id="PF06237">
    <property type="entry name" value="SLC52_ribofla_tr"/>
    <property type="match status" value="1"/>
</dbReference>
<organism evidence="10 11">
    <name type="scientific">Diacronema lutheri</name>
    <name type="common">Unicellular marine alga</name>
    <name type="synonym">Monochrysis lutheri</name>
    <dbReference type="NCBI Taxonomy" id="2081491"/>
    <lineage>
        <taxon>Eukaryota</taxon>
        <taxon>Haptista</taxon>
        <taxon>Haptophyta</taxon>
        <taxon>Pavlovophyceae</taxon>
        <taxon>Pavlovales</taxon>
        <taxon>Pavlovaceae</taxon>
        <taxon>Diacronema</taxon>
    </lineage>
</organism>
<evidence type="ECO:0000256" key="6">
    <source>
        <dbReference type="ARBA" id="ARBA00022692"/>
    </source>
</evidence>
<feature type="transmembrane region" description="Helical" evidence="9">
    <location>
        <begin position="138"/>
        <end position="157"/>
    </location>
</feature>
<feature type="transmembrane region" description="Helical" evidence="9">
    <location>
        <begin position="111"/>
        <end position="132"/>
    </location>
</feature>
<evidence type="ECO:0000256" key="2">
    <source>
        <dbReference type="ARBA" id="ARBA00004651"/>
    </source>
</evidence>
<evidence type="ECO:0000256" key="1">
    <source>
        <dbReference type="ARBA" id="ARBA00000215"/>
    </source>
</evidence>
<keyword evidence="4" id="KW-0813">Transport</keyword>
<reference evidence="10" key="1">
    <citation type="submission" date="2021-05" db="EMBL/GenBank/DDBJ databases">
        <title>The genome of the haptophyte Pavlova lutheri (Diacronema luteri, Pavlovales) - a model for lipid biosynthesis in eukaryotic algae.</title>
        <authorList>
            <person name="Hulatt C.J."/>
            <person name="Posewitz M.C."/>
        </authorList>
    </citation>
    <scope>NUCLEOTIDE SEQUENCE</scope>
    <source>
        <strain evidence="10">NIVA-4/92</strain>
    </source>
</reference>
<comment type="catalytic activity">
    <reaction evidence="1">
        <text>riboflavin(in) = riboflavin(out)</text>
        <dbReference type="Rhea" id="RHEA:35015"/>
        <dbReference type="ChEBI" id="CHEBI:57986"/>
    </reaction>
</comment>
<feature type="transmembrane region" description="Helical" evidence="9">
    <location>
        <begin position="169"/>
        <end position="190"/>
    </location>
</feature>
<comment type="caution">
    <text evidence="10">The sequence shown here is derived from an EMBL/GenBank/DDBJ whole genome shotgun (WGS) entry which is preliminary data.</text>
</comment>
<accession>A0A8J5XX32</accession>
<gene>
    <name evidence="10" type="ORF">KFE25_007011</name>
</gene>
<keyword evidence="5" id="KW-1003">Cell membrane</keyword>
<feature type="transmembrane region" description="Helical" evidence="9">
    <location>
        <begin position="202"/>
        <end position="222"/>
    </location>
</feature>
<name>A0A8J5XX32_DIALT</name>
<comment type="subcellular location">
    <subcellularLocation>
        <location evidence="2">Cell membrane</location>
        <topology evidence="2">Multi-pass membrane protein</topology>
    </subcellularLocation>
</comment>
<evidence type="ECO:0000313" key="10">
    <source>
        <dbReference type="EMBL" id="KAG8467959.1"/>
    </source>
</evidence>
<evidence type="ECO:0000256" key="4">
    <source>
        <dbReference type="ARBA" id="ARBA00022448"/>
    </source>
</evidence>
<evidence type="ECO:0000256" key="8">
    <source>
        <dbReference type="ARBA" id="ARBA00023136"/>
    </source>
</evidence>
<feature type="transmembrane region" description="Helical" evidence="9">
    <location>
        <begin position="81"/>
        <end position="99"/>
    </location>
</feature>
<keyword evidence="8 9" id="KW-0472">Membrane</keyword>
<proteinExistence type="inferred from homology"/>
<keyword evidence="6 9" id="KW-0812">Transmembrane</keyword>
<dbReference type="Proteomes" id="UP000751190">
    <property type="component" value="Unassembled WGS sequence"/>
</dbReference>
<dbReference type="EMBL" id="JAGTXO010000005">
    <property type="protein sequence ID" value="KAG8467959.1"/>
    <property type="molecule type" value="Genomic_DNA"/>
</dbReference>
<dbReference type="InterPro" id="IPR009357">
    <property type="entry name" value="Riboflavin_transptr"/>
</dbReference>
<evidence type="ECO:0000256" key="7">
    <source>
        <dbReference type="ARBA" id="ARBA00022989"/>
    </source>
</evidence>
<keyword evidence="11" id="KW-1185">Reference proteome</keyword>
<protein>
    <submittedName>
        <fullName evidence="10">Uncharacterized protein</fullName>
    </submittedName>
</protein>
<dbReference type="OMA" id="FMAMFLH"/>
<evidence type="ECO:0000256" key="9">
    <source>
        <dbReference type="SAM" id="Phobius"/>
    </source>
</evidence>
<feature type="transmembrane region" description="Helical" evidence="9">
    <location>
        <begin position="40"/>
        <end position="61"/>
    </location>
</feature>
<evidence type="ECO:0000313" key="11">
    <source>
        <dbReference type="Proteomes" id="UP000751190"/>
    </source>
</evidence>
<dbReference type="OrthoDB" id="9995836at2759"/>
<dbReference type="GO" id="GO:0032217">
    <property type="term" value="F:riboflavin transmembrane transporter activity"/>
    <property type="evidence" value="ECO:0007669"/>
    <property type="project" value="InterPro"/>
</dbReference>
<dbReference type="PANTHER" id="PTHR12929">
    <property type="entry name" value="SOLUTE CARRIER FAMILY 52"/>
    <property type="match status" value="1"/>
</dbReference>
<evidence type="ECO:0000256" key="5">
    <source>
        <dbReference type="ARBA" id="ARBA00022475"/>
    </source>
</evidence>